<evidence type="ECO:0000256" key="1">
    <source>
        <dbReference type="SAM" id="Phobius"/>
    </source>
</evidence>
<protein>
    <submittedName>
        <fullName evidence="2">Uncharacterized protein</fullName>
    </submittedName>
</protein>
<sequence length="39" mass="4654">MIQSEDEEKKMKRFKKIRGGLIIGILLMLALFYYTVFTK</sequence>
<evidence type="ECO:0000313" key="3">
    <source>
        <dbReference type="Proteomes" id="UP000252733"/>
    </source>
</evidence>
<keyword evidence="1" id="KW-1133">Transmembrane helix</keyword>
<name>A0A2T0XNN6_9BACT</name>
<dbReference type="STRING" id="1168289.GCA_000259075_02776"/>
<keyword evidence="1" id="KW-0812">Transmembrane</keyword>
<keyword evidence="1" id="KW-0472">Membrane</keyword>
<dbReference type="AlphaFoldDB" id="A0A2T0XNN6"/>
<dbReference type="EMBL" id="QPIZ01000014">
    <property type="protein sequence ID" value="RCW32772.1"/>
    <property type="molecule type" value="Genomic_DNA"/>
</dbReference>
<gene>
    <name evidence="2" type="ORF">DFO77_11498</name>
</gene>
<evidence type="ECO:0000313" key="2">
    <source>
        <dbReference type="EMBL" id="RCW32772.1"/>
    </source>
</evidence>
<proteinExistence type="predicted"/>
<accession>A0A2T0XNN6</accession>
<keyword evidence="3" id="KW-1185">Reference proteome</keyword>
<comment type="caution">
    <text evidence="2">The sequence shown here is derived from an EMBL/GenBank/DDBJ whole genome shotgun (WGS) entry which is preliminary data.</text>
</comment>
<reference evidence="2 3" key="1">
    <citation type="submission" date="2018-07" db="EMBL/GenBank/DDBJ databases">
        <title>Freshwater and sediment microbial communities from various areas in North America, analyzing microbe dynamics in response to fracking.</title>
        <authorList>
            <person name="Lamendella R."/>
        </authorList>
    </citation>
    <scope>NUCLEOTIDE SEQUENCE [LARGE SCALE GENOMIC DNA]</scope>
    <source>
        <strain evidence="2 3">160A</strain>
    </source>
</reference>
<dbReference type="Proteomes" id="UP000252733">
    <property type="component" value="Unassembled WGS sequence"/>
</dbReference>
<organism evidence="2 3">
    <name type="scientific">Marinilabilia salmonicolor</name>
    <dbReference type="NCBI Taxonomy" id="989"/>
    <lineage>
        <taxon>Bacteria</taxon>
        <taxon>Pseudomonadati</taxon>
        <taxon>Bacteroidota</taxon>
        <taxon>Bacteroidia</taxon>
        <taxon>Marinilabiliales</taxon>
        <taxon>Marinilabiliaceae</taxon>
        <taxon>Marinilabilia</taxon>
    </lineage>
</organism>
<feature type="transmembrane region" description="Helical" evidence="1">
    <location>
        <begin position="20"/>
        <end position="37"/>
    </location>
</feature>